<keyword evidence="3" id="KW-1185">Reference proteome</keyword>
<keyword evidence="1" id="KW-0472">Membrane</keyword>
<evidence type="ECO:0000313" key="2">
    <source>
        <dbReference type="EMBL" id="TRO82390.1"/>
    </source>
</evidence>
<dbReference type="EMBL" id="VJVV01000004">
    <property type="protein sequence ID" value="TRO82390.1"/>
    <property type="molecule type" value="Genomic_DNA"/>
</dbReference>
<name>A0A550JGR9_9BACT</name>
<dbReference type="InterPro" id="IPR027853">
    <property type="entry name" value="DUF4492"/>
</dbReference>
<accession>A0A550JGR9</accession>
<reference evidence="2 3" key="1">
    <citation type="submission" date="2019-07" db="EMBL/GenBank/DDBJ databases">
        <title>Insights of Desulfuromonas acetexigens electromicrobiology.</title>
        <authorList>
            <person name="Katuri K."/>
            <person name="Sapireddy V."/>
            <person name="Shaw D.R."/>
            <person name="Saikaly P."/>
        </authorList>
    </citation>
    <scope>NUCLEOTIDE SEQUENCE [LARGE SCALE GENOMIC DNA]</scope>
    <source>
        <strain evidence="2 3">2873</strain>
    </source>
</reference>
<gene>
    <name evidence="2" type="ORF">FL622_07385</name>
</gene>
<dbReference type="Pfam" id="PF14899">
    <property type="entry name" value="DUF4492"/>
    <property type="match status" value="1"/>
</dbReference>
<dbReference type="OrthoDB" id="1122086at2"/>
<feature type="transmembrane region" description="Helical" evidence="1">
    <location>
        <begin position="21"/>
        <end position="41"/>
    </location>
</feature>
<organism evidence="2 3">
    <name type="scientific">Trichloromonas acetexigens</name>
    <dbReference type="NCBI Taxonomy" id="38815"/>
    <lineage>
        <taxon>Bacteria</taxon>
        <taxon>Pseudomonadati</taxon>
        <taxon>Thermodesulfobacteriota</taxon>
        <taxon>Desulfuromonadia</taxon>
        <taxon>Desulfuromonadales</taxon>
        <taxon>Trichloromonadaceae</taxon>
        <taxon>Trichloromonas</taxon>
    </lineage>
</organism>
<proteinExistence type="predicted"/>
<dbReference type="RefSeq" id="WP_092057442.1">
    <property type="nucleotide sequence ID" value="NZ_FOJJ01000034.1"/>
</dbReference>
<sequence>MLKKIWNFYRDGFRSMVLGRTLWKIVLIKVAVLLVLANFILPNHLNRNFDNAQERAAHVLDNLTEPGIAAGE</sequence>
<dbReference type="Proteomes" id="UP000317155">
    <property type="component" value="Unassembled WGS sequence"/>
</dbReference>
<protein>
    <submittedName>
        <fullName evidence="2">DUF4492 domain-containing protein</fullName>
    </submittedName>
</protein>
<dbReference type="AlphaFoldDB" id="A0A550JGR9"/>
<comment type="caution">
    <text evidence="2">The sequence shown here is derived from an EMBL/GenBank/DDBJ whole genome shotgun (WGS) entry which is preliminary data.</text>
</comment>
<keyword evidence="1" id="KW-0812">Transmembrane</keyword>
<keyword evidence="1" id="KW-1133">Transmembrane helix</keyword>
<evidence type="ECO:0000256" key="1">
    <source>
        <dbReference type="SAM" id="Phobius"/>
    </source>
</evidence>
<evidence type="ECO:0000313" key="3">
    <source>
        <dbReference type="Proteomes" id="UP000317155"/>
    </source>
</evidence>